<evidence type="ECO:0000256" key="3">
    <source>
        <dbReference type="ARBA" id="ARBA00011738"/>
    </source>
</evidence>
<evidence type="ECO:0000313" key="17">
    <source>
        <dbReference type="EMBL" id="GBR50116.1"/>
    </source>
</evidence>
<evidence type="ECO:0000256" key="11">
    <source>
        <dbReference type="ARBA" id="ARBA00023154"/>
    </source>
</evidence>
<evidence type="ECO:0000256" key="8">
    <source>
        <dbReference type="ARBA" id="ARBA00022801"/>
    </source>
</evidence>
<feature type="active site" evidence="15">
    <location>
        <position position="83"/>
    </location>
</feature>
<evidence type="ECO:0000256" key="14">
    <source>
        <dbReference type="ARBA" id="ARBA00051301"/>
    </source>
</evidence>
<dbReference type="HAMAP" id="MF_01690">
    <property type="entry name" value="DapE"/>
    <property type="match status" value="1"/>
</dbReference>
<keyword evidence="12 15" id="KW-0170">Cobalt</keyword>
<keyword evidence="9 15" id="KW-0862">Zinc</keyword>
<evidence type="ECO:0000256" key="13">
    <source>
        <dbReference type="ARBA" id="ARBA00031891"/>
    </source>
</evidence>
<feature type="binding site" evidence="15">
    <location>
        <position position="146"/>
    </location>
    <ligand>
        <name>Zn(2+)</name>
        <dbReference type="ChEBI" id="CHEBI:29105"/>
        <label>2</label>
    </ligand>
</feature>
<evidence type="ECO:0000256" key="9">
    <source>
        <dbReference type="ARBA" id="ARBA00022833"/>
    </source>
</evidence>
<comment type="pathway">
    <text evidence="1 15">Amino-acid biosynthesis; L-lysine biosynthesis via DAP pathway; LL-2,6-diaminopimelate from (S)-tetrahydrodipicolinate (succinylase route): step 3/3.</text>
</comment>
<dbReference type="InterPro" id="IPR011650">
    <property type="entry name" value="Peptidase_M20_dimer"/>
</dbReference>
<feature type="binding site" evidence="15">
    <location>
        <position position="112"/>
    </location>
    <ligand>
        <name>Zn(2+)</name>
        <dbReference type="ChEBI" id="CHEBI:29105"/>
        <label>1</label>
    </ligand>
</feature>
<dbReference type="Pfam" id="PF01546">
    <property type="entry name" value="Peptidase_M20"/>
    <property type="match status" value="1"/>
</dbReference>
<feature type="active site" description="Proton acceptor" evidence="15">
    <location>
        <position position="145"/>
    </location>
</feature>
<feature type="binding site" evidence="15">
    <location>
        <position position="81"/>
    </location>
    <ligand>
        <name>Zn(2+)</name>
        <dbReference type="ChEBI" id="CHEBI:29105"/>
        <label>1</label>
    </ligand>
</feature>
<keyword evidence="18" id="KW-1185">Reference proteome</keyword>
<evidence type="ECO:0000313" key="18">
    <source>
        <dbReference type="Proteomes" id="UP001062632"/>
    </source>
</evidence>
<proteinExistence type="inferred from homology"/>
<comment type="catalytic activity">
    <reaction evidence="14 15">
        <text>N-succinyl-(2S,6S)-2,6-diaminopimelate + H2O = (2S,6S)-2,6-diaminopimelate + succinate</text>
        <dbReference type="Rhea" id="RHEA:22608"/>
        <dbReference type="ChEBI" id="CHEBI:15377"/>
        <dbReference type="ChEBI" id="CHEBI:30031"/>
        <dbReference type="ChEBI" id="CHEBI:57609"/>
        <dbReference type="ChEBI" id="CHEBI:58087"/>
        <dbReference type="EC" id="3.5.1.18"/>
    </reaction>
</comment>
<dbReference type="NCBIfam" id="NF009557">
    <property type="entry name" value="PRK13009.1"/>
    <property type="match status" value="1"/>
</dbReference>
<organism evidence="17 18">
    <name type="scientific">Neokomagataea thailandica NBRC 106555</name>
    <dbReference type="NCBI Taxonomy" id="1223520"/>
    <lineage>
        <taxon>Bacteria</taxon>
        <taxon>Pseudomonadati</taxon>
        <taxon>Pseudomonadota</taxon>
        <taxon>Alphaproteobacteria</taxon>
        <taxon>Acetobacterales</taxon>
        <taxon>Acetobacteraceae</taxon>
        <taxon>Neokomagataea</taxon>
    </lineage>
</organism>
<comment type="caution">
    <text evidence="17">The sequence shown here is derived from an EMBL/GenBank/DDBJ whole genome shotgun (WGS) entry which is preliminary data.</text>
</comment>
<evidence type="ECO:0000256" key="12">
    <source>
        <dbReference type="ARBA" id="ARBA00023285"/>
    </source>
</evidence>
<dbReference type="SUPFAM" id="SSF55031">
    <property type="entry name" value="Bacterial exopeptidase dimerisation domain"/>
    <property type="match status" value="1"/>
</dbReference>
<evidence type="ECO:0000259" key="16">
    <source>
        <dbReference type="Pfam" id="PF07687"/>
    </source>
</evidence>
<dbReference type="SUPFAM" id="SSF53187">
    <property type="entry name" value="Zn-dependent exopeptidases"/>
    <property type="match status" value="1"/>
</dbReference>
<feature type="domain" description="Peptidase M20 dimerisation" evidence="16">
    <location>
        <begin position="187"/>
        <end position="293"/>
    </location>
</feature>
<evidence type="ECO:0000256" key="2">
    <source>
        <dbReference type="ARBA" id="ARBA00006746"/>
    </source>
</evidence>
<dbReference type="PANTHER" id="PTHR43808">
    <property type="entry name" value="ACETYLORNITHINE DEACETYLASE"/>
    <property type="match status" value="1"/>
</dbReference>
<keyword evidence="7 15" id="KW-0479">Metal-binding</keyword>
<feature type="binding site" evidence="15">
    <location>
        <position position="174"/>
    </location>
    <ligand>
        <name>Zn(2+)</name>
        <dbReference type="ChEBI" id="CHEBI:29105"/>
        <label>1</label>
    </ligand>
</feature>
<evidence type="ECO:0000256" key="10">
    <source>
        <dbReference type="ARBA" id="ARBA00022915"/>
    </source>
</evidence>
<dbReference type="InterPro" id="IPR036264">
    <property type="entry name" value="Bact_exopeptidase_dim_dom"/>
</dbReference>
<dbReference type="CDD" id="cd03891">
    <property type="entry name" value="M20_DapE_proteobac"/>
    <property type="match status" value="1"/>
</dbReference>
<keyword evidence="10 15" id="KW-0220">Diaminopimelate biosynthesis</keyword>
<gene>
    <name evidence="15" type="primary">dapE</name>
    <name evidence="17" type="ORF">AA106555_0096</name>
</gene>
<accession>A0ABQ0QM45</accession>
<dbReference type="EMBL" id="BAQC01000002">
    <property type="protein sequence ID" value="GBR50116.1"/>
    <property type="molecule type" value="Genomic_DNA"/>
</dbReference>
<dbReference type="Proteomes" id="UP001062632">
    <property type="component" value="Unassembled WGS sequence"/>
</dbReference>
<comment type="function">
    <text evidence="15">Catalyzes the hydrolysis of N-succinyl-L,L-diaminopimelic acid (SDAP), forming succinate and LL-2,6-diaminopimelate (DAP), an intermediate involved in the bacterial biosynthesis of lysine and meso-diaminopimelic acid, an essential component of bacterial cell walls.</text>
</comment>
<keyword evidence="8 15" id="KW-0378">Hydrolase</keyword>
<sequence length="386" mass="41007">MNTSSVSTPAPFTDPVELARDMLRCRSVTPADDGAQACLITALEALGFTVTQLPFGPPDAPTPNFYARRGEGKPRLCFAGHTDVVPPGQGWAHDPFEAVIQDGMLFGRGIADMKGGLACSVAAVARVLAEGEPKGAISFLVTGDEEGPARYGTKPVIEWLAERGELPDFCLLGEPTNPAFLGETIKIGRRGSMNAQIIVQGVQGHVAYPHRADNPVHRLLAILGEMTGRILDEGNAWFAPSSLQVTSVDVGNTATNVIPAQASAMVNIRFNDCHTGAGLEAWLRDVTLTHAPKADVQVSISGEAFLTEPAEPVECLQSAVEAVTGHRPALDTGGGTSDARFIALHCPVAEFGLVGATMHKTDEHVSLSSLEELTEIYRTFMKRFGL</sequence>
<evidence type="ECO:0000256" key="5">
    <source>
        <dbReference type="ARBA" id="ARBA00022391"/>
    </source>
</evidence>
<comment type="cofactor">
    <cofactor evidence="15">
        <name>Zn(2+)</name>
        <dbReference type="ChEBI" id="CHEBI:29105"/>
    </cofactor>
    <cofactor evidence="15">
        <name>Co(2+)</name>
        <dbReference type="ChEBI" id="CHEBI:48828"/>
    </cofactor>
    <text evidence="15">Binds 2 Zn(2+) or Co(2+) ions per subunit.</text>
</comment>
<dbReference type="InterPro" id="IPR050072">
    <property type="entry name" value="Peptidase_M20A"/>
</dbReference>
<evidence type="ECO:0000256" key="6">
    <source>
        <dbReference type="ARBA" id="ARBA00022605"/>
    </source>
</evidence>
<keyword evidence="6 15" id="KW-0028">Amino-acid biosynthesis</keyword>
<comment type="similarity">
    <text evidence="2 15">Belongs to the peptidase M20A family. DapE subfamily.</text>
</comment>
<evidence type="ECO:0000256" key="15">
    <source>
        <dbReference type="HAMAP-Rule" id="MF_01690"/>
    </source>
</evidence>
<evidence type="ECO:0000256" key="7">
    <source>
        <dbReference type="ARBA" id="ARBA00022723"/>
    </source>
</evidence>
<evidence type="ECO:0000256" key="1">
    <source>
        <dbReference type="ARBA" id="ARBA00005130"/>
    </source>
</evidence>
<comment type="subunit">
    <text evidence="3 15">Homodimer.</text>
</comment>
<dbReference type="PANTHER" id="PTHR43808:SF31">
    <property type="entry name" value="N-ACETYL-L-CITRULLINE DEACETYLASE"/>
    <property type="match status" value="1"/>
</dbReference>
<evidence type="ECO:0000256" key="4">
    <source>
        <dbReference type="ARBA" id="ARBA00011921"/>
    </source>
</evidence>
<dbReference type="NCBIfam" id="TIGR01246">
    <property type="entry name" value="dapE_proteo"/>
    <property type="match status" value="1"/>
</dbReference>
<dbReference type="Pfam" id="PF07687">
    <property type="entry name" value="M20_dimer"/>
    <property type="match status" value="1"/>
</dbReference>
<protein>
    <recommendedName>
        <fullName evidence="5 15">Succinyl-diaminopimelate desuccinylase</fullName>
        <shortName evidence="15">SDAP desuccinylase</shortName>
        <ecNumber evidence="4 15">3.5.1.18</ecNumber>
    </recommendedName>
    <alternativeName>
        <fullName evidence="13 15">N-succinyl-LL-2,6-diaminoheptanedioate amidohydrolase</fullName>
    </alternativeName>
</protein>
<dbReference type="InterPro" id="IPR002933">
    <property type="entry name" value="Peptidase_M20"/>
</dbReference>
<dbReference type="PROSITE" id="PS00759">
    <property type="entry name" value="ARGE_DAPE_CPG2_2"/>
    <property type="match status" value="1"/>
</dbReference>
<reference evidence="17 18" key="1">
    <citation type="submission" date="2013-04" db="EMBL/GenBank/DDBJ databases">
        <title>The genome sequencing project of 58 acetic acid bacteria.</title>
        <authorList>
            <person name="Okamoto-Kainuma A."/>
            <person name="Ishikawa M."/>
            <person name="Umino S."/>
            <person name="Koizumi Y."/>
            <person name="Shiwa Y."/>
            <person name="Yoshikawa H."/>
            <person name="Matsutani M."/>
            <person name="Matsushita K."/>
        </authorList>
    </citation>
    <scope>NUCLEOTIDE SEQUENCE [LARGE SCALE GENOMIC DNA]</scope>
    <source>
        <strain evidence="17 18">NBRC 106555</strain>
    </source>
</reference>
<dbReference type="Gene3D" id="3.40.630.10">
    <property type="entry name" value="Zn peptidases"/>
    <property type="match status" value="2"/>
</dbReference>
<name>A0ABQ0QM45_9PROT</name>
<dbReference type="InterPro" id="IPR001261">
    <property type="entry name" value="ArgE/DapE_CS"/>
</dbReference>
<dbReference type="InterPro" id="IPR005941">
    <property type="entry name" value="DapE_proteobac"/>
</dbReference>
<feature type="binding site" evidence="15">
    <location>
        <position position="359"/>
    </location>
    <ligand>
        <name>Zn(2+)</name>
        <dbReference type="ChEBI" id="CHEBI:29105"/>
        <label>2</label>
    </ligand>
</feature>
<feature type="binding site" evidence="15">
    <location>
        <position position="112"/>
    </location>
    <ligand>
        <name>Zn(2+)</name>
        <dbReference type="ChEBI" id="CHEBI:29105"/>
        <label>2</label>
    </ligand>
</feature>
<dbReference type="EC" id="3.5.1.18" evidence="4 15"/>
<keyword evidence="11 15" id="KW-0457">Lysine biosynthesis</keyword>